<dbReference type="Pfam" id="PF01569">
    <property type="entry name" value="PAP2"/>
    <property type="match status" value="1"/>
</dbReference>
<dbReference type="SUPFAM" id="SSF48317">
    <property type="entry name" value="Acid phosphatase/Vanadium-dependent haloperoxidase"/>
    <property type="match status" value="1"/>
</dbReference>
<feature type="transmembrane region" description="Helical" evidence="1">
    <location>
        <begin position="118"/>
        <end position="140"/>
    </location>
</feature>
<dbReference type="InterPro" id="IPR000326">
    <property type="entry name" value="PAP2/HPO"/>
</dbReference>
<keyword evidence="1" id="KW-0472">Membrane</keyword>
<feature type="transmembrane region" description="Helical" evidence="1">
    <location>
        <begin position="181"/>
        <end position="202"/>
    </location>
</feature>
<feature type="transmembrane region" description="Helical" evidence="1">
    <location>
        <begin position="152"/>
        <end position="175"/>
    </location>
</feature>
<evidence type="ECO:0000256" key="1">
    <source>
        <dbReference type="SAM" id="Phobius"/>
    </source>
</evidence>
<dbReference type="SMART" id="SM00014">
    <property type="entry name" value="acidPPc"/>
    <property type="match status" value="1"/>
</dbReference>
<dbReference type="Gene3D" id="1.20.144.10">
    <property type="entry name" value="Phosphatidic acid phosphatase type 2/haloperoxidase"/>
    <property type="match status" value="1"/>
</dbReference>
<evidence type="ECO:0000313" key="3">
    <source>
        <dbReference type="EMBL" id="TGG86269.1"/>
    </source>
</evidence>
<dbReference type="GeneID" id="75179739"/>
<reference evidence="3 4" key="1">
    <citation type="submission" date="2018-10" db="EMBL/GenBank/DDBJ databases">
        <title>Isolation of pseudouridimycin from Streptomyces albus DSM 40763.</title>
        <authorList>
            <person name="Rosenqvist P."/>
            <person name="Metsae-Ketelae M."/>
            <person name="Virta P."/>
        </authorList>
    </citation>
    <scope>NUCLEOTIDE SEQUENCE [LARGE SCALE GENOMIC DNA]</scope>
    <source>
        <strain evidence="3 4">DSM 40763</strain>
    </source>
</reference>
<comment type="caution">
    <text evidence="3">The sequence shown here is derived from an EMBL/GenBank/DDBJ whole genome shotgun (WGS) entry which is preliminary data.</text>
</comment>
<accession>A0A8H1QSU6</accession>
<feature type="domain" description="Phosphatidic acid phosphatase type 2/haloperoxidase" evidence="2">
    <location>
        <begin position="80"/>
        <end position="196"/>
    </location>
</feature>
<keyword evidence="1" id="KW-0812">Transmembrane</keyword>
<dbReference type="PANTHER" id="PTHR14969">
    <property type="entry name" value="SPHINGOSINE-1-PHOSPHATE PHOSPHOHYDROLASE"/>
    <property type="match status" value="1"/>
</dbReference>
<dbReference type="InterPro" id="IPR036938">
    <property type="entry name" value="PAP2/HPO_sf"/>
</dbReference>
<evidence type="ECO:0000313" key="4">
    <source>
        <dbReference type="Proteomes" id="UP000298111"/>
    </source>
</evidence>
<name>A0A8H1QSU6_9ACTN</name>
<dbReference type="AlphaFoldDB" id="A0A8H1QSU6"/>
<dbReference type="RefSeq" id="WP_016471445.1">
    <property type="nucleotide sequence ID" value="NZ_BBQG01000062.1"/>
</dbReference>
<evidence type="ECO:0000259" key="2">
    <source>
        <dbReference type="SMART" id="SM00014"/>
    </source>
</evidence>
<organism evidence="3 4">
    <name type="scientific">Streptomyces albus</name>
    <dbReference type="NCBI Taxonomy" id="1888"/>
    <lineage>
        <taxon>Bacteria</taxon>
        <taxon>Bacillati</taxon>
        <taxon>Actinomycetota</taxon>
        <taxon>Actinomycetes</taxon>
        <taxon>Kitasatosporales</taxon>
        <taxon>Streptomycetaceae</taxon>
        <taxon>Streptomyces</taxon>
    </lineage>
</organism>
<sequence length="216" mass="23159">MAAVLGAAAAVLILLVGLRWQPLAALDRNVATGLHTMALEHPGLTRAHRILSDWVWDPWTFRLLVAAVVLRLLWLRERAAGWWLAGTVLAGSAVQQGLKAALDRERPRWRQPVDSAEYAAMPSGHAMTAALVCVVLLWLWRERGGPGGDGGRRCAVVVACVSVPGVAFTRVWLGVHWLTDTVVGVLLGAALGLASAAVWAALRTAGQLPAPPVRFR</sequence>
<dbReference type="PANTHER" id="PTHR14969:SF13">
    <property type="entry name" value="AT30094P"/>
    <property type="match status" value="1"/>
</dbReference>
<dbReference type="EMBL" id="RCIY01000040">
    <property type="protein sequence ID" value="TGG86269.1"/>
    <property type="molecule type" value="Genomic_DNA"/>
</dbReference>
<dbReference type="Proteomes" id="UP000298111">
    <property type="component" value="Unassembled WGS sequence"/>
</dbReference>
<protein>
    <submittedName>
        <fullName evidence="3">Phosphatase PAP2 family protein</fullName>
    </submittedName>
</protein>
<feature type="transmembrane region" description="Helical" evidence="1">
    <location>
        <begin position="59"/>
        <end position="75"/>
    </location>
</feature>
<keyword evidence="1" id="KW-1133">Transmembrane helix</keyword>
<gene>
    <name evidence="3" type="ORF">D8771_07795</name>
</gene>
<proteinExistence type="predicted"/>